<keyword evidence="7" id="KW-0030">Aminoacyl-tRNA synthetase</keyword>
<dbReference type="SUPFAM" id="SSF50677">
    <property type="entry name" value="ValRS/IleRS/LeuRS editing domain"/>
    <property type="match status" value="1"/>
</dbReference>
<gene>
    <name evidence="9" type="ORF">S01H1_72833</name>
</gene>
<organism evidence="9">
    <name type="scientific">marine sediment metagenome</name>
    <dbReference type="NCBI Taxonomy" id="412755"/>
    <lineage>
        <taxon>unclassified sequences</taxon>
        <taxon>metagenomes</taxon>
        <taxon>ecological metagenomes</taxon>
    </lineage>
</organism>
<evidence type="ECO:0000256" key="3">
    <source>
        <dbReference type="ARBA" id="ARBA00022598"/>
    </source>
</evidence>
<dbReference type="PANTHER" id="PTHR43740:SF2">
    <property type="entry name" value="LEUCINE--TRNA LIGASE, MITOCHONDRIAL"/>
    <property type="match status" value="1"/>
</dbReference>
<dbReference type="Pfam" id="PF13603">
    <property type="entry name" value="tRNA-synt_1_2"/>
    <property type="match status" value="1"/>
</dbReference>
<protein>
    <recommendedName>
        <fullName evidence="2">leucine--tRNA ligase</fullName>
        <ecNumber evidence="2">6.1.1.4</ecNumber>
    </recommendedName>
</protein>
<name>X0XSY4_9ZZZZ</name>
<keyword evidence="4" id="KW-0547">Nucleotide-binding</keyword>
<dbReference type="InterPro" id="IPR025709">
    <property type="entry name" value="Leu_tRNA-synth_edit"/>
</dbReference>
<keyword evidence="6" id="KW-0648">Protein biosynthesis</keyword>
<evidence type="ECO:0000256" key="1">
    <source>
        <dbReference type="ARBA" id="ARBA00005594"/>
    </source>
</evidence>
<reference evidence="9" key="1">
    <citation type="journal article" date="2014" name="Front. Microbiol.">
        <title>High frequency of phylogenetically diverse reductive dehalogenase-homologous genes in deep subseafloor sedimentary metagenomes.</title>
        <authorList>
            <person name="Kawai M."/>
            <person name="Futagami T."/>
            <person name="Toyoda A."/>
            <person name="Takaki Y."/>
            <person name="Nishi S."/>
            <person name="Hori S."/>
            <person name="Arai W."/>
            <person name="Tsubouchi T."/>
            <person name="Morono Y."/>
            <person name="Uchiyama I."/>
            <person name="Ito T."/>
            <person name="Fujiyama A."/>
            <person name="Inagaki F."/>
            <person name="Takami H."/>
        </authorList>
    </citation>
    <scope>NUCLEOTIDE SEQUENCE</scope>
    <source>
        <strain evidence="9">Expedition CK06-06</strain>
    </source>
</reference>
<dbReference type="GO" id="GO:0005524">
    <property type="term" value="F:ATP binding"/>
    <property type="evidence" value="ECO:0007669"/>
    <property type="project" value="UniProtKB-KW"/>
</dbReference>
<feature type="domain" description="Leucyl-tRNA synthetase editing" evidence="8">
    <location>
        <begin position="72"/>
        <end position="242"/>
    </location>
</feature>
<dbReference type="GO" id="GO:0006429">
    <property type="term" value="P:leucyl-tRNA aminoacylation"/>
    <property type="evidence" value="ECO:0007669"/>
    <property type="project" value="InterPro"/>
</dbReference>
<dbReference type="InterPro" id="IPR014729">
    <property type="entry name" value="Rossmann-like_a/b/a_fold"/>
</dbReference>
<feature type="non-terminal residue" evidence="9">
    <location>
        <position position="242"/>
    </location>
</feature>
<dbReference type="Gene3D" id="3.90.740.10">
    <property type="entry name" value="Valyl/Leucyl/Isoleucyl-tRNA synthetase, editing domain"/>
    <property type="match status" value="1"/>
</dbReference>
<evidence type="ECO:0000259" key="8">
    <source>
        <dbReference type="Pfam" id="PF13603"/>
    </source>
</evidence>
<dbReference type="AlphaFoldDB" id="X0XSY4"/>
<dbReference type="InterPro" id="IPR002302">
    <property type="entry name" value="Leu-tRNA-ligase"/>
</dbReference>
<comment type="similarity">
    <text evidence="1">Belongs to the class-I aminoacyl-tRNA synthetase family.</text>
</comment>
<keyword evidence="5" id="KW-0067">ATP-binding</keyword>
<sequence length="242" mass="26771">AYRGKAPANWCPNCQTVLANEQVVGEGLCERCGTPVARRDLEQWFFRITKYADELLEYQGIEWPERVKLMQRNWIGKSVGVEISFGIDGGGPEESGIGVFTTRPDTVFGVTFMVLAPENPLVVKLTTAEHEAEVQDYVARARARTEVERLSTEKGKTGVFIGAYAVNKLSGEKVPIWIADYVLQTYGTGAVMGVPAHDQRDFEFAHDFGLPIKVVIAPDGWSGEEFEEAYVDPGTMVNSGQF</sequence>
<dbReference type="InterPro" id="IPR009008">
    <property type="entry name" value="Val/Leu/Ile-tRNA-synth_edit"/>
</dbReference>
<keyword evidence="3" id="KW-0436">Ligase</keyword>
<evidence type="ECO:0000256" key="6">
    <source>
        <dbReference type="ARBA" id="ARBA00022917"/>
    </source>
</evidence>
<evidence type="ECO:0000313" key="9">
    <source>
        <dbReference type="EMBL" id="GAG38432.1"/>
    </source>
</evidence>
<dbReference type="PANTHER" id="PTHR43740">
    <property type="entry name" value="LEUCYL-TRNA SYNTHETASE"/>
    <property type="match status" value="1"/>
</dbReference>
<evidence type="ECO:0000256" key="7">
    <source>
        <dbReference type="ARBA" id="ARBA00023146"/>
    </source>
</evidence>
<evidence type="ECO:0000256" key="4">
    <source>
        <dbReference type="ARBA" id="ARBA00022741"/>
    </source>
</evidence>
<evidence type="ECO:0000256" key="2">
    <source>
        <dbReference type="ARBA" id="ARBA00013164"/>
    </source>
</evidence>
<evidence type="ECO:0000256" key="5">
    <source>
        <dbReference type="ARBA" id="ARBA00022840"/>
    </source>
</evidence>
<dbReference type="GO" id="GO:0002161">
    <property type="term" value="F:aminoacyl-tRNA deacylase activity"/>
    <property type="evidence" value="ECO:0007669"/>
    <property type="project" value="InterPro"/>
</dbReference>
<dbReference type="PRINTS" id="PR00985">
    <property type="entry name" value="TRNASYNTHLEU"/>
</dbReference>
<dbReference type="GO" id="GO:0004823">
    <property type="term" value="F:leucine-tRNA ligase activity"/>
    <property type="evidence" value="ECO:0007669"/>
    <property type="project" value="UniProtKB-EC"/>
</dbReference>
<comment type="caution">
    <text evidence="9">The sequence shown here is derived from an EMBL/GenBank/DDBJ whole genome shotgun (WGS) entry which is preliminary data.</text>
</comment>
<proteinExistence type="inferred from homology"/>
<feature type="non-terminal residue" evidence="9">
    <location>
        <position position="1"/>
    </location>
</feature>
<accession>X0XSY4</accession>
<dbReference type="SUPFAM" id="SSF52374">
    <property type="entry name" value="Nucleotidylyl transferase"/>
    <property type="match status" value="1"/>
</dbReference>
<dbReference type="Gene3D" id="3.40.50.620">
    <property type="entry name" value="HUPs"/>
    <property type="match status" value="1"/>
</dbReference>
<dbReference type="EMBL" id="BARS01048617">
    <property type="protein sequence ID" value="GAG38432.1"/>
    <property type="molecule type" value="Genomic_DNA"/>
</dbReference>
<dbReference type="EC" id="6.1.1.4" evidence="2"/>
<dbReference type="GO" id="GO:0005829">
    <property type="term" value="C:cytosol"/>
    <property type="evidence" value="ECO:0007669"/>
    <property type="project" value="TreeGrafter"/>
</dbReference>